<dbReference type="Proteomes" id="UP000659697">
    <property type="component" value="Unassembled WGS sequence"/>
</dbReference>
<organism evidence="1 2">
    <name type="scientific">Alishewanella longhuensis</name>
    <dbReference type="NCBI Taxonomy" id="1091037"/>
    <lineage>
        <taxon>Bacteria</taxon>
        <taxon>Pseudomonadati</taxon>
        <taxon>Pseudomonadota</taxon>
        <taxon>Gammaproteobacteria</taxon>
        <taxon>Alteromonadales</taxon>
        <taxon>Alteromonadaceae</taxon>
        <taxon>Alishewanella</taxon>
    </lineage>
</organism>
<dbReference type="EMBL" id="BNAO01000001">
    <property type="protein sequence ID" value="GHG58918.1"/>
    <property type="molecule type" value="Genomic_DNA"/>
</dbReference>
<keyword evidence="2" id="KW-1185">Reference proteome</keyword>
<gene>
    <name evidence="1" type="ORF">GCM10010919_00990</name>
</gene>
<name>A0ABQ3KT55_9ALTE</name>
<reference evidence="2" key="1">
    <citation type="journal article" date="2019" name="Int. J. Syst. Evol. Microbiol.">
        <title>The Global Catalogue of Microorganisms (GCM) 10K type strain sequencing project: providing services to taxonomists for standard genome sequencing and annotation.</title>
        <authorList>
            <consortium name="The Broad Institute Genomics Platform"/>
            <consortium name="The Broad Institute Genome Sequencing Center for Infectious Disease"/>
            <person name="Wu L."/>
            <person name="Ma J."/>
        </authorList>
    </citation>
    <scope>NUCLEOTIDE SEQUENCE [LARGE SCALE GENOMIC DNA]</scope>
    <source>
        <strain evidence="2">CGMCC 1.7003</strain>
    </source>
</reference>
<accession>A0ABQ3KT55</accession>
<proteinExistence type="predicted"/>
<evidence type="ECO:0008006" key="3">
    <source>
        <dbReference type="Google" id="ProtNLM"/>
    </source>
</evidence>
<sequence length="63" mass="7628">MREGLMQKIVYFNKTRYFQVDHQALEMLLSKEQANGWRVYQLLPHSSFWHSGVYAYTILFERA</sequence>
<comment type="caution">
    <text evidence="1">The sequence shown here is derived from an EMBL/GenBank/DDBJ whole genome shotgun (WGS) entry which is preliminary data.</text>
</comment>
<evidence type="ECO:0000313" key="1">
    <source>
        <dbReference type="EMBL" id="GHG58918.1"/>
    </source>
</evidence>
<protein>
    <recommendedName>
        <fullName evidence="3">DUF4177 domain-containing protein</fullName>
    </recommendedName>
</protein>
<evidence type="ECO:0000313" key="2">
    <source>
        <dbReference type="Proteomes" id="UP000659697"/>
    </source>
</evidence>